<organism evidence="2 3">
    <name type="scientific">Aphis glycines</name>
    <name type="common">Soybean aphid</name>
    <dbReference type="NCBI Taxonomy" id="307491"/>
    <lineage>
        <taxon>Eukaryota</taxon>
        <taxon>Metazoa</taxon>
        <taxon>Ecdysozoa</taxon>
        <taxon>Arthropoda</taxon>
        <taxon>Hexapoda</taxon>
        <taxon>Insecta</taxon>
        <taxon>Pterygota</taxon>
        <taxon>Neoptera</taxon>
        <taxon>Paraneoptera</taxon>
        <taxon>Hemiptera</taxon>
        <taxon>Sternorrhyncha</taxon>
        <taxon>Aphidomorpha</taxon>
        <taxon>Aphidoidea</taxon>
        <taxon>Aphididae</taxon>
        <taxon>Aphidini</taxon>
        <taxon>Aphis</taxon>
        <taxon>Aphis</taxon>
    </lineage>
</organism>
<dbReference type="Proteomes" id="UP000475862">
    <property type="component" value="Unassembled WGS sequence"/>
</dbReference>
<evidence type="ECO:0000313" key="2">
    <source>
        <dbReference type="EMBL" id="KAE9526524.1"/>
    </source>
</evidence>
<feature type="transmembrane region" description="Helical" evidence="1">
    <location>
        <begin position="49"/>
        <end position="68"/>
    </location>
</feature>
<keyword evidence="1" id="KW-1133">Transmembrane helix</keyword>
<protein>
    <submittedName>
        <fullName evidence="2">Uncharacterized protein</fullName>
    </submittedName>
</protein>
<dbReference type="AlphaFoldDB" id="A0A6G0T5K1"/>
<keyword evidence="3" id="KW-1185">Reference proteome</keyword>
<accession>A0A6G0T5K1</accession>
<comment type="caution">
    <text evidence="2">The sequence shown here is derived from an EMBL/GenBank/DDBJ whole genome shotgun (WGS) entry which is preliminary data.</text>
</comment>
<evidence type="ECO:0000313" key="3">
    <source>
        <dbReference type="Proteomes" id="UP000475862"/>
    </source>
</evidence>
<evidence type="ECO:0000256" key="1">
    <source>
        <dbReference type="SAM" id="Phobius"/>
    </source>
</evidence>
<dbReference type="EMBL" id="VYZN01000054">
    <property type="protein sequence ID" value="KAE9526524.1"/>
    <property type="molecule type" value="Genomic_DNA"/>
</dbReference>
<reference evidence="2 3" key="1">
    <citation type="submission" date="2019-08" db="EMBL/GenBank/DDBJ databases">
        <title>The genome of the soybean aphid Biotype 1, its phylome, world population structure and adaptation to the North American continent.</title>
        <authorList>
            <person name="Giordano R."/>
            <person name="Donthu R.K."/>
            <person name="Hernandez A.G."/>
            <person name="Wright C.L."/>
            <person name="Zimin A.V."/>
        </authorList>
    </citation>
    <scope>NUCLEOTIDE SEQUENCE [LARGE SCALE GENOMIC DNA]</scope>
    <source>
        <tissue evidence="2">Whole aphids</tissue>
    </source>
</reference>
<gene>
    <name evidence="2" type="ORF">AGLY_013172</name>
</gene>
<name>A0A6G0T5K1_APHGL</name>
<sequence length="191" mass="21477">MFGQLFSDCPFSKKLTKSNSEFFNFCNNFYYHYSTTVSSIHTLFAGNTLLPIIGSLLLTVFINVSYISDCSSGVGILFNIEFWRALFLSSIIRFFSRSPTGTKLFTMTDDLTNRLAFMTTSSTSNVTTTYGVGTSGERGGRSFCSFGRYSDNQPLSSFSYFPDIPIILDICNLQKSFGGRFVSFFQRLHIC</sequence>
<proteinExistence type="predicted"/>
<keyword evidence="1" id="KW-0812">Transmembrane</keyword>
<keyword evidence="1" id="KW-0472">Membrane</keyword>